<evidence type="ECO:0000313" key="3">
    <source>
        <dbReference type="Proteomes" id="UP000573327"/>
    </source>
</evidence>
<dbReference type="RefSeq" id="WP_184921296.1">
    <property type="nucleotide sequence ID" value="NZ_JACHJR010000001.1"/>
</dbReference>
<keyword evidence="3" id="KW-1185">Reference proteome</keyword>
<dbReference type="InterPro" id="IPR011008">
    <property type="entry name" value="Dimeric_a/b-barrel"/>
</dbReference>
<name>A0A7W7SGY3_9ACTN</name>
<reference evidence="2 3" key="1">
    <citation type="submission" date="2020-08" db="EMBL/GenBank/DDBJ databases">
        <title>Sequencing the genomes of 1000 actinobacteria strains.</title>
        <authorList>
            <person name="Klenk H.-P."/>
        </authorList>
    </citation>
    <scope>NUCLEOTIDE SEQUENCE [LARGE SCALE GENOMIC DNA]</scope>
    <source>
        <strain evidence="2 3">DSM 44786</strain>
    </source>
</reference>
<dbReference type="InterPro" id="IPR021708">
    <property type="entry name" value="DUF3291"/>
</dbReference>
<dbReference type="Pfam" id="PF11695">
    <property type="entry name" value="DUF3291"/>
    <property type="match status" value="1"/>
</dbReference>
<dbReference type="GO" id="GO:0004497">
    <property type="term" value="F:monooxygenase activity"/>
    <property type="evidence" value="ECO:0007669"/>
    <property type="project" value="UniProtKB-KW"/>
</dbReference>
<dbReference type="SUPFAM" id="SSF54909">
    <property type="entry name" value="Dimeric alpha+beta barrel"/>
    <property type="match status" value="1"/>
</dbReference>
<feature type="domain" description="DUF3291" evidence="1">
    <location>
        <begin position="7"/>
        <end position="143"/>
    </location>
</feature>
<organism evidence="2 3">
    <name type="scientific">Kitasatospora gansuensis</name>
    <dbReference type="NCBI Taxonomy" id="258050"/>
    <lineage>
        <taxon>Bacteria</taxon>
        <taxon>Bacillati</taxon>
        <taxon>Actinomycetota</taxon>
        <taxon>Actinomycetes</taxon>
        <taxon>Kitasatosporales</taxon>
        <taxon>Streptomycetaceae</taxon>
        <taxon>Kitasatospora</taxon>
    </lineage>
</organism>
<sequence>MTAHHHLAQINIARLLFPIDGPELADFVAQLDPVNALAEQADGFVWRLVDSATEGTVRIYEDDWLIVNMSVWRDPDALEAFTYSPEHIAVLRRRREWFARAREAMTALWWVPAGHRPTVEEAERKLTELRAKGPTAEVFTLRETFPAPGQV</sequence>
<gene>
    <name evidence="2" type="ORF">F4556_005795</name>
</gene>
<protein>
    <submittedName>
        <fullName evidence="2">Heme-degrading monooxygenase HmoA</fullName>
    </submittedName>
</protein>
<evidence type="ECO:0000313" key="2">
    <source>
        <dbReference type="EMBL" id="MBB4950260.1"/>
    </source>
</evidence>
<dbReference type="AlphaFoldDB" id="A0A7W7SGY3"/>
<dbReference type="EMBL" id="JACHJR010000001">
    <property type="protein sequence ID" value="MBB4950260.1"/>
    <property type="molecule type" value="Genomic_DNA"/>
</dbReference>
<proteinExistence type="predicted"/>
<dbReference type="Proteomes" id="UP000573327">
    <property type="component" value="Unassembled WGS sequence"/>
</dbReference>
<evidence type="ECO:0000259" key="1">
    <source>
        <dbReference type="Pfam" id="PF11695"/>
    </source>
</evidence>
<keyword evidence="2" id="KW-0503">Monooxygenase</keyword>
<accession>A0A7W7SGY3</accession>
<dbReference type="Gene3D" id="3.30.70.100">
    <property type="match status" value="1"/>
</dbReference>
<comment type="caution">
    <text evidence="2">The sequence shown here is derived from an EMBL/GenBank/DDBJ whole genome shotgun (WGS) entry which is preliminary data.</text>
</comment>
<keyword evidence="2" id="KW-0560">Oxidoreductase</keyword>